<keyword evidence="6 14" id="KW-0808">Transferase</keyword>
<dbReference type="Gene3D" id="1.10.287.130">
    <property type="match status" value="1"/>
</dbReference>
<dbReference type="PANTHER" id="PTHR45436:SF3">
    <property type="entry name" value="SENSOR HISTIDINE KINASE HPRS"/>
    <property type="match status" value="1"/>
</dbReference>
<reference evidence="17 18" key="1">
    <citation type="submission" date="2019-06" db="EMBL/GenBank/DDBJ databases">
        <title>Genome of Acinetobacter radioresistens APH1, a phenol degrading strain.</title>
        <authorList>
            <person name="Liu Y."/>
        </authorList>
    </citation>
    <scope>NUCLEOTIDE SEQUENCE [LARGE SCALE GENOMIC DNA]</scope>
    <source>
        <strain evidence="17 18">APH1</strain>
    </source>
</reference>
<dbReference type="InterPro" id="IPR006290">
    <property type="entry name" value="CztS_silS_copS"/>
</dbReference>
<evidence type="ECO:0000313" key="18">
    <source>
        <dbReference type="Proteomes" id="UP000314285"/>
    </source>
</evidence>
<evidence type="ECO:0000256" key="11">
    <source>
        <dbReference type="ARBA" id="ARBA00022989"/>
    </source>
</evidence>
<evidence type="ECO:0000259" key="16">
    <source>
        <dbReference type="PROSITE" id="PS50885"/>
    </source>
</evidence>
<dbReference type="InterPro" id="IPR004358">
    <property type="entry name" value="Sig_transdc_His_kin-like_C"/>
</dbReference>
<dbReference type="PANTHER" id="PTHR45436">
    <property type="entry name" value="SENSOR HISTIDINE KINASE YKOH"/>
    <property type="match status" value="1"/>
</dbReference>
<evidence type="ECO:0000256" key="3">
    <source>
        <dbReference type="ARBA" id="ARBA00022475"/>
    </source>
</evidence>
<evidence type="ECO:0000256" key="7">
    <source>
        <dbReference type="ARBA" id="ARBA00022692"/>
    </source>
</evidence>
<organism evidence="17 18">
    <name type="scientific">Acinetobacter radioresistens</name>
    <dbReference type="NCBI Taxonomy" id="40216"/>
    <lineage>
        <taxon>Bacteria</taxon>
        <taxon>Pseudomonadati</taxon>
        <taxon>Pseudomonadota</taxon>
        <taxon>Gammaproteobacteria</taxon>
        <taxon>Moraxellales</taxon>
        <taxon>Moraxellaceae</taxon>
        <taxon>Acinetobacter</taxon>
    </lineage>
</organism>
<dbReference type="Proteomes" id="UP000314285">
    <property type="component" value="Unassembled WGS sequence"/>
</dbReference>
<feature type="domain" description="Histidine kinase" evidence="15">
    <location>
        <begin position="243"/>
        <end position="461"/>
    </location>
</feature>
<feature type="transmembrane region" description="Helical" evidence="14">
    <location>
        <begin position="162"/>
        <end position="185"/>
    </location>
</feature>
<dbReference type="InterPro" id="IPR003594">
    <property type="entry name" value="HATPase_dom"/>
</dbReference>
<dbReference type="PROSITE" id="PS50109">
    <property type="entry name" value="HIS_KIN"/>
    <property type="match status" value="1"/>
</dbReference>
<dbReference type="Pfam" id="PF00512">
    <property type="entry name" value="HisKA"/>
    <property type="match status" value="1"/>
</dbReference>
<accession>A0A8H2K361</accession>
<evidence type="ECO:0000256" key="6">
    <source>
        <dbReference type="ARBA" id="ARBA00022679"/>
    </source>
</evidence>
<keyword evidence="3 14" id="KW-1003">Cell membrane</keyword>
<keyword evidence="7 14" id="KW-0812">Transmembrane</keyword>
<feature type="transmembrane region" description="Helical" evidence="14">
    <location>
        <begin position="12"/>
        <end position="32"/>
    </location>
</feature>
<evidence type="ECO:0000256" key="14">
    <source>
        <dbReference type="RuleBase" id="RU364088"/>
    </source>
</evidence>
<dbReference type="EMBL" id="VFBM01000004">
    <property type="protein sequence ID" value="TNX92391.1"/>
    <property type="molecule type" value="Genomic_DNA"/>
</dbReference>
<dbReference type="Pfam" id="PF02518">
    <property type="entry name" value="HATPase_c"/>
    <property type="match status" value="1"/>
</dbReference>
<protein>
    <recommendedName>
        <fullName evidence="14">Sensor protein</fullName>
        <ecNumber evidence="14">2.7.13.3</ecNumber>
    </recommendedName>
</protein>
<comment type="function">
    <text evidence="14">Member of a two-component regulatory system.</text>
</comment>
<dbReference type="SUPFAM" id="SSF55874">
    <property type="entry name" value="ATPase domain of HSP90 chaperone/DNA topoisomerase II/histidine kinase"/>
    <property type="match status" value="1"/>
</dbReference>
<dbReference type="SMART" id="SM00388">
    <property type="entry name" value="HisKA"/>
    <property type="match status" value="1"/>
</dbReference>
<dbReference type="InterPro" id="IPR050428">
    <property type="entry name" value="TCS_sensor_his_kinase"/>
</dbReference>
<keyword evidence="11 14" id="KW-1133">Transmembrane helix</keyword>
<comment type="subcellular location">
    <subcellularLocation>
        <location evidence="2 14">Cell inner membrane</location>
    </subcellularLocation>
</comment>
<proteinExistence type="predicted"/>
<dbReference type="RefSeq" id="WP_139880647.1">
    <property type="nucleotide sequence ID" value="NZ_VFBM01000004.1"/>
</dbReference>
<evidence type="ECO:0000256" key="4">
    <source>
        <dbReference type="ARBA" id="ARBA00022519"/>
    </source>
</evidence>
<dbReference type="AlphaFoldDB" id="A0A8H2K361"/>
<comment type="catalytic activity">
    <reaction evidence="1 14">
        <text>ATP + protein L-histidine = ADP + protein N-phospho-L-histidine.</text>
        <dbReference type="EC" id="2.7.13.3"/>
    </reaction>
</comment>
<dbReference type="SMART" id="SM00304">
    <property type="entry name" value="HAMP"/>
    <property type="match status" value="1"/>
</dbReference>
<evidence type="ECO:0000256" key="1">
    <source>
        <dbReference type="ARBA" id="ARBA00000085"/>
    </source>
</evidence>
<evidence type="ECO:0000256" key="5">
    <source>
        <dbReference type="ARBA" id="ARBA00022553"/>
    </source>
</evidence>
<evidence type="ECO:0000256" key="12">
    <source>
        <dbReference type="ARBA" id="ARBA00023012"/>
    </source>
</evidence>
<dbReference type="SUPFAM" id="SSF158472">
    <property type="entry name" value="HAMP domain-like"/>
    <property type="match status" value="1"/>
</dbReference>
<dbReference type="PRINTS" id="PR00344">
    <property type="entry name" value="BCTRLSENSOR"/>
</dbReference>
<keyword evidence="4 14" id="KW-0997">Cell inner membrane</keyword>
<dbReference type="InterPro" id="IPR003660">
    <property type="entry name" value="HAMP_dom"/>
</dbReference>
<keyword evidence="8 14" id="KW-0547">Nucleotide-binding</keyword>
<dbReference type="PROSITE" id="PS50885">
    <property type="entry name" value="HAMP"/>
    <property type="match status" value="1"/>
</dbReference>
<dbReference type="SMART" id="SM00387">
    <property type="entry name" value="HATPase_c"/>
    <property type="match status" value="1"/>
</dbReference>
<dbReference type="Pfam" id="PF00672">
    <property type="entry name" value="HAMP"/>
    <property type="match status" value="1"/>
</dbReference>
<evidence type="ECO:0000256" key="13">
    <source>
        <dbReference type="ARBA" id="ARBA00023136"/>
    </source>
</evidence>
<keyword evidence="5" id="KW-0597">Phosphoprotein</keyword>
<dbReference type="GO" id="GO:0000155">
    <property type="term" value="F:phosphorelay sensor kinase activity"/>
    <property type="evidence" value="ECO:0007669"/>
    <property type="project" value="InterPro"/>
</dbReference>
<evidence type="ECO:0000256" key="9">
    <source>
        <dbReference type="ARBA" id="ARBA00022777"/>
    </source>
</evidence>
<dbReference type="InterPro" id="IPR005467">
    <property type="entry name" value="His_kinase_dom"/>
</dbReference>
<keyword evidence="13 14" id="KW-0472">Membrane</keyword>
<evidence type="ECO:0000256" key="8">
    <source>
        <dbReference type="ARBA" id="ARBA00022741"/>
    </source>
</evidence>
<keyword evidence="9 14" id="KW-0418">Kinase</keyword>
<dbReference type="Gene3D" id="6.10.340.10">
    <property type="match status" value="1"/>
</dbReference>
<evidence type="ECO:0000256" key="2">
    <source>
        <dbReference type="ARBA" id="ARBA00004533"/>
    </source>
</evidence>
<keyword evidence="10 14" id="KW-0067">ATP-binding</keyword>
<dbReference type="InterPro" id="IPR036097">
    <property type="entry name" value="HisK_dim/P_sf"/>
</dbReference>
<gene>
    <name evidence="17" type="ORF">FHY67_06450</name>
</gene>
<dbReference type="CDD" id="cd00082">
    <property type="entry name" value="HisKA"/>
    <property type="match status" value="1"/>
</dbReference>
<dbReference type="NCBIfam" id="TIGR01386">
    <property type="entry name" value="cztS_silS_copS"/>
    <property type="match status" value="1"/>
</dbReference>
<dbReference type="EC" id="2.7.13.3" evidence="14"/>
<sequence>MSIFRHSLAVRLSLLFIGIACAVFLAIGLLAYNGMDQVLKRQQDEALRARVERLELLIQNSSDLNSLIQRPKLYENMLGNQDNLLILENQNGTALIYINPLQIHIPILPKAEQTWLIDNKKQQATTRLAWKTINYQGQQYLLIAGKQFDEREQVLYSFALKLAGYIGLGILTVCILSALVSYYGLAPLRDLSEQTRLINIQKLNQRVSETSQSDEIRLLSTAMNSMLERIEQGYQQLSRFSEDMAHEFRTPLNNLIGQTQILLSQDREKADYQDLLFSHLEEYERLKRMVENMLFLARADHSQNSLSIIEVNLKSSLNELLAYFELIAEEKNLQINSRLKITFIHADYLLFQRAVSNLLNNAIEYSTENGHISIIAERITLAGKIYNAIHVLTYDVYIAEQHLPHLFERFYQCDPARHQQGRSGGLGLAIVQSIMSIHEGITEVKNMPEGVRFSLYFPEHLASNSVNRK</sequence>
<dbReference type="Gene3D" id="3.30.565.10">
    <property type="entry name" value="Histidine kinase-like ATPase, C-terminal domain"/>
    <property type="match status" value="1"/>
</dbReference>
<evidence type="ECO:0000259" key="15">
    <source>
        <dbReference type="PROSITE" id="PS50109"/>
    </source>
</evidence>
<feature type="domain" description="HAMP" evidence="16">
    <location>
        <begin position="182"/>
        <end position="235"/>
    </location>
</feature>
<keyword evidence="12 14" id="KW-0902">Two-component regulatory system</keyword>
<dbReference type="InterPro" id="IPR036890">
    <property type="entry name" value="HATPase_C_sf"/>
</dbReference>
<dbReference type="SUPFAM" id="SSF47384">
    <property type="entry name" value="Homodimeric domain of signal transducing histidine kinase"/>
    <property type="match status" value="1"/>
</dbReference>
<dbReference type="GO" id="GO:0005524">
    <property type="term" value="F:ATP binding"/>
    <property type="evidence" value="ECO:0007669"/>
    <property type="project" value="UniProtKB-KW"/>
</dbReference>
<dbReference type="CDD" id="cd06225">
    <property type="entry name" value="HAMP"/>
    <property type="match status" value="1"/>
</dbReference>
<evidence type="ECO:0000313" key="17">
    <source>
        <dbReference type="EMBL" id="TNX92391.1"/>
    </source>
</evidence>
<evidence type="ECO:0000256" key="10">
    <source>
        <dbReference type="ARBA" id="ARBA00022840"/>
    </source>
</evidence>
<dbReference type="GO" id="GO:0005886">
    <property type="term" value="C:plasma membrane"/>
    <property type="evidence" value="ECO:0007669"/>
    <property type="project" value="UniProtKB-SubCell"/>
</dbReference>
<dbReference type="InterPro" id="IPR003661">
    <property type="entry name" value="HisK_dim/P_dom"/>
</dbReference>
<comment type="caution">
    <text evidence="17">The sequence shown here is derived from an EMBL/GenBank/DDBJ whole genome shotgun (WGS) entry which is preliminary data.</text>
</comment>
<name>A0A8H2K361_ACIRA</name>